<evidence type="ECO:0000256" key="2">
    <source>
        <dbReference type="ARBA" id="ARBA00022862"/>
    </source>
</evidence>
<dbReference type="InterPro" id="IPR037944">
    <property type="entry name" value="PRX5-like"/>
</dbReference>
<dbReference type="GO" id="GO:0005737">
    <property type="term" value="C:cytoplasm"/>
    <property type="evidence" value="ECO:0007669"/>
    <property type="project" value="TreeGrafter"/>
</dbReference>
<evidence type="ECO:0000256" key="5">
    <source>
        <dbReference type="PIRSR" id="PIRSR637944-1"/>
    </source>
</evidence>
<feature type="active site" description="Cysteine sulfenic acid (-SOH) intermediate" evidence="5">
    <location>
        <position position="57"/>
    </location>
</feature>
<comment type="function">
    <text evidence="6">Thiol-specific peroxidase that catalyzes the reduction of hydrogen peroxide and organic hydroperoxides to water and alcohols, respectively. Plays a role in cell protection against oxidative stress by detoxifying peroxides.</text>
</comment>
<evidence type="ECO:0000259" key="7">
    <source>
        <dbReference type="PROSITE" id="PS51352"/>
    </source>
</evidence>
<reference evidence="8 9" key="1">
    <citation type="submission" date="2016-12" db="EMBL/GenBank/DDBJ databases">
        <title>Genome sequencing of Methylocaldum marinum.</title>
        <authorList>
            <person name="Takeuchi M."/>
            <person name="Kamagata Y."/>
            <person name="Hiraoka S."/>
            <person name="Oshima K."/>
            <person name="Hattori M."/>
            <person name="Iwasaki W."/>
        </authorList>
    </citation>
    <scope>NUCLEOTIDE SEQUENCE [LARGE SCALE GENOMIC DNA]</scope>
    <source>
        <strain evidence="8 9">S8</strain>
    </source>
</reference>
<dbReference type="KEGG" id="mmai:sS8_4176"/>
<organism evidence="8 9">
    <name type="scientific">Methylocaldum marinum</name>
    <dbReference type="NCBI Taxonomy" id="1432792"/>
    <lineage>
        <taxon>Bacteria</taxon>
        <taxon>Pseudomonadati</taxon>
        <taxon>Pseudomonadota</taxon>
        <taxon>Gammaproteobacteria</taxon>
        <taxon>Methylococcales</taxon>
        <taxon>Methylococcaceae</taxon>
        <taxon>Methylocaldum</taxon>
    </lineage>
</organism>
<dbReference type="EMBL" id="AP017928">
    <property type="protein sequence ID" value="BBA36106.1"/>
    <property type="molecule type" value="Genomic_DNA"/>
</dbReference>
<keyword evidence="2 6" id="KW-0049">Antioxidant</keyword>
<dbReference type="InterPro" id="IPR036249">
    <property type="entry name" value="Thioredoxin-like_sf"/>
</dbReference>
<dbReference type="AlphaFoldDB" id="A0A250KX61"/>
<dbReference type="RefSeq" id="WP_119632912.1">
    <property type="nucleotide sequence ID" value="NZ_AP017928.1"/>
</dbReference>
<proteinExistence type="inferred from homology"/>
<keyword evidence="9" id="KW-1185">Reference proteome</keyword>
<dbReference type="CDD" id="cd03013">
    <property type="entry name" value="PRX5_like"/>
    <property type="match status" value="1"/>
</dbReference>
<dbReference type="FunFam" id="3.40.30.10:FF:000020">
    <property type="entry name" value="Peroxiredoxin"/>
    <property type="match status" value="1"/>
</dbReference>
<evidence type="ECO:0000256" key="1">
    <source>
        <dbReference type="ARBA" id="ARBA00022559"/>
    </source>
</evidence>
<dbReference type="Gene3D" id="3.40.30.10">
    <property type="entry name" value="Glutaredoxin"/>
    <property type="match status" value="1"/>
</dbReference>
<dbReference type="GO" id="GO:0008379">
    <property type="term" value="F:thioredoxin peroxidase activity"/>
    <property type="evidence" value="ECO:0007669"/>
    <property type="project" value="InterPro"/>
</dbReference>
<evidence type="ECO:0000256" key="6">
    <source>
        <dbReference type="RuleBase" id="RU366011"/>
    </source>
</evidence>
<sequence>MTIKVGDRLPEGTLYESVEFDPANGCPMKPQPLSVTDLAKGRKIVIFGLPGAFTPTCSAQHLPGYVTNFDQLKAKNVDEIWCMAVNDGFVMASWGREQKAGGKVRMMADGSAEYTRKLGLELDLTEKGMGVRCQRFAMVVDDGVVKHLAVEAPGKFEVSSAEAILAQL</sequence>
<dbReference type="PANTHER" id="PTHR10430:SF16">
    <property type="entry name" value="PEROXIREDOXIN-5, MITOCHONDRIAL"/>
    <property type="match status" value="1"/>
</dbReference>
<evidence type="ECO:0000313" key="9">
    <source>
        <dbReference type="Proteomes" id="UP000266313"/>
    </source>
</evidence>
<keyword evidence="4 6" id="KW-0676">Redox-active center</keyword>
<dbReference type="EC" id="1.11.1.27" evidence="6"/>
<dbReference type="InterPro" id="IPR013766">
    <property type="entry name" value="Thioredoxin_domain"/>
</dbReference>
<evidence type="ECO:0000256" key="4">
    <source>
        <dbReference type="ARBA" id="ARBA00023284"/>
    </source>
</evidence>
<dbReference type="PANTHER" id="PTHR10430">
    <property type="entry name" value="PEROXIREDOXIN"/>
    <property type="match status" value="1"/>
</dbReference>
<dbReference type="InterPro" id="IPR013740">
    <property type="entry name" value="Redoxin"/>
</dbReference>
<dbReference type="Proteomes" id="UP000266313">
    <property type="component" value="Chromosome"/>
</dbReference>
<dbReference type="GO" id="GO:0042744">
    <property type="term" value="P:hydrogen peroxide catabolic process"/>
    <property type="evidence" value="ECO:0007669"/>
    <property type="project" value="TreeGrafter"/>
</dbReference>
<protein>
    <recommendedName>
        <fullName evidence="6">Glutathione-dependent peroxiredoxin</fullName>
        <ecNumber evidence="6">1.11.1.27</ecNumber>
    </recommendedName>
</protein>
<dbReference type="SUPFAM" id="SSF52833">
    <property type="entry name" value="Thioredoxin-like"/>
    <property type="match status" value="1"/>
</dbReference>
<dbReference type="GO" id="GO:0034599">
    <property type="term" value="P:cellular response to oxidative stress"/>
    <property type="evidence" value="ECO:0007669"/>
    <property type="project" value="InterPro"/>
</dbReference>
<comment type="similarity">
    <text evidence="6">Belongs to the peroxiredoxin family. Prx5 subfamily.</text>
</comment>
<keyword evidence="1 6" id="KW-0575">Peroxidase</keyword>
<accession>A0A250KX61</accession>
<dbReference type="Pfam" id="PF08534">
    <property type="entry name" value="Redoxin"/>
    <property type="match status" value="1"/>
</dbReference>
<dbReference type="PROSITE" id="PS51352">
    <property type="entry name" value="THIOREDOXIN_2"/>
    <property type="match status" value="1"/>
</dbReference>
<gene>
    <name evidence="8" type="ORF">sS8_4176</name>
</gene>
<comment type="catalytic activity">
    <reaction evidence="6">
        <text>a hydroperoxide + 2 glutathione = an alcohol + glutathione disulfide + H2O</text>
        <dbReference type="Rhea" id="RHEA:62632"/>
        <dbReference type="ChEBI" id="CHEBI:15377"/>
        <dbReference type="ChEBI" id="CHEBI:30879"/>
        <dbReference type="ChEBI" id="CHEBI:35924"/>
        <dbReference type="ChEBI" id="CHEBI:57925"/>
        <dbReference type="ChEBI" id="CHEBI:58297"/>
        <dbReference type="EC" id="1.11.1.27"/>
    </reaction>
</comment>
<dbReference type="OrthoDB" id="9800621at2"/>
<keyword evidence="3 6" id="KW-0560">Oxidoreductase</keyword>
<evidence type="ECO:0000313" key="8">
    <source>
        <dbReference type="EMBL" id="BBA36106.1"/>
    </source>
</evidence>
<name>A0A250KX61_9GAMM</name>
<evidence type="ECO:0000256" key="3">
    <source>
        <dbReference type="ARBA" id="ARBA00023002"/>
    </source>
</evidence>
<dbReference type="GO" id="GO:0045454">
    <property type="term" value="P:cell redox homeostasis"/>
    <property type="evidence" value="ECO:0007669"/>
    <property type="project" value="TreeGrafter"/>
</dbReference>
<feature type="domain" description="Thioredoxin" evidence="7">
    <location>
        <begin position="3"/>
        <end position="168"/>
    </location>
</feature>